<dbReference type="Proteomes" id="UP000194127">
    <property type="component" value="Unassembled WGS sequence"/>
</dbReference>
<dbReference type="AlphaFoldDB" id="A0A1X6N1H9"/>
<evidence type="ECO:0000313" key="1">
    <source>
        <dbReference type="EMBL" id="OSX62332.1"/>
    </source>
</evidence>
<dbReference type="RefSeq" id="XP_024339126.1">
    <property type="nucleotide sequence ID" value="XM_024479096.1"/>
</dbReference>
<keyword evidence="2" id="KW-1185">Reference proteome</keyword>
<protein>
    <submittedName>
        <fullName evidence="1">Uncharacterized protein</fullName>
    </submittedName>
</protein>
<dbReference type="GeneID" id="36324046"/>
<evidence type="ECO:0000313" key="2">
    <source>
        <dbReference type="Proteomes" id="UP000194127"/>
    </source>
</evidence>
<name>A0A1X6N1H9_9APHY</name>
<accession>A0A1X6N1H9</accession>
<reference evidence="1 2" key="1">
    <citation type="submission" date="2017-04" db="EMBL/GenBank/DDBJ databases">
        <title>Genome Sequence of the Model Brown-Rot Fungus Postia placenta SB12.</title>
        <authorList>
            <consortium name="DOE Joint Genome Institute"/>
            <person name="Gaskell J."/>
            <person name="Kersten P."/>
            <person name="Larrondo L.F."/>
            <person name="Canessa P."/>
            <person name="Martinez D."/>
            <person name="Hibbett D."/>
            <person name="Schmoll M."/>
            <person name="Kubicek C.P."/>
            <person name="Martinez A.T."/>
            <person name="Yadav J."/>
            <person name="Master E."/>
            <person name="Magnuson J.K."/>
            <person name="James T."/>
            <person name="Yaver D."/>
            <person name="Berka R."/>
            <person name="Labutti K."/>
            <person name="Lipzen A."/>
            <person name="Aerts A."/>
            <person name="Barry K."/>
            <person name="Henrissat B."/>
            <person name="Blanchette R."/>
            <person name="Grigoriev I."/>
            <person name="Cullen D."/>
        </authorList>
    </citation>
    <scope>NUCLEOTIDE SEQUENCE [LARGE SCALE GENOMIC DNA]</scope>
    <source>
        <strain evidence="1 2">MAD-698-R-SB12</strain>
    </source>
</reference>
<organism evidence="1 2">
    <name type="scientific">Postia placenta MAD-698-R-SB12</name>
    <dbReference type="NCBI Taxonomy" id="670580"/>
    <lineage>
        <taxon>Eukaryota</taxon>
        <taxon>Fungi</taxon>
        <taxon>Dikarya</taxon>
        <taxon>Basidiomycota</taxon>
        <taxon>Agaricomycotina</taxon>
        <taxon>Agaricomycetes</taxon>
        <taxon>Polyporales</taxon>
        <taxon>Adustoporiaceae</taxon>
        <taxon>Rhodonia</taxon>
    </lineage>
</organism>
<dbReference type="EMBL" id="KZ110597">
    <property type="protein sequence ID" value="OSX62332.1"/>
    <property type="molecule type" value="Genomic_DNA"/>
</dbReference>
<sequence>MVLDNNWAGRGFVLEGGYWSQDGILGFRIDEEQLSEVFLAFPSRLRGIEIWRRTSDVSVDTSSHSDVHAHSTPIKLSPAEALEFEFEEARSTAAEFPLRHSEEGLRGRYTPHACIGAPPNFALASILECVVMDLDVTESYISVCFPSAVVIVPRCEEVKPGTEDDSKTTRILVVAEDRPPQLYQEIGMESGKPPGVSRSWVAPETRHHTGVSLTWVAGANALAEMEVAPPREGILTGDPRAFYSPFIAARFSPDGRHLAAINAFGLLYLVLNFTRVGHEIVSFSDIVTRTALWTIWDPSLLGRVVRQRAPHDGHHLDDQVEEGGVPRMFADTTARPPTRWQRHGSSPVGWWFSVRGTLCALPKTLRIRKGFSTYSDRFQAIEVAHIAAPYTFASAIKDIIAVIHITSPVITALILGHLFDFEAACTIVKLHVNQATLHGRWRSLEDAVLTYAIHLVEKEMVGWDGN</sequence>
<proteinExistence type="predicted"/>
<gene>
    <name evidence="1" type="ORF">POSPLADRAFT_1046689</name>
</gene>
<dbReference type="OrthoDB" id="10278495at2759"/>